<keyword evidence="4" id="KW-1185">Reference proteome</keyword>
<evidence type="ECO:0000256" key="1">
    <source>
        <dbReference type="ARBA" id="ARBA00022737"/>
    </source>
</evidence>
<dbReference type="EMBL" id="KN839694">
    <property type="protein sequence ID" value="KIJ89469.1"/>
    <property type="molecule type" value="Genomic_DNA"/>
</dbReference>
<organism evidence="3 4">
    <name type="scientific">Laccaria amethystina LaAM-08-1</name>
    <dbReference type="NCBI Taxonomy" id="1095629"/>
    <lineage>
        <taxon>Eukaryota</taxon>
        <taxon>Fungi</taxon>
        <taxon>Dikarya</taxon>
        <taxon>Basidiomycota</taxon>
        <taxon>Agaricomycotina</taxon>
        <taxon>Agaricomycetes</taxon>
        <taxon>Agaricomycetidae</taxon>
        <taxon>Agaricales</taxon>
        <taxon>Agaricineae</taxon>
        <taxon>Hydnangiaceae</taxon>
        <taxon>Laccaria</taxon>
    </lineage>
</organism>
<dbReference type="AlphaFoldDB" id="A0A0C9WGH8"/>
<keyword evidence="1" id="KW-0677">Repeat</keyword>
<proteinExistence type="predicted"/>
<dbReference type="HOGENOM" id="CLU_1411928_0_0_1"/>
<gene>
    <name evidence="3" type="ORF">K443DRAFT_16080</name>
</gene>
<protein>
    <recommendedName>
        <fullName evidence="2">Sortilin N-terminal domain-containing protein</fullName>
    </recommendedName>
</protein>
<feature type="non-terminal residue" evidence="3">
    <location>
        <position position="1"/>
    </location>
</feature>
<evidence type="ECO:0000313" key="3">
    <source>
        <dbReference type="EMBL" id="KIJ89469.1"/>
    </source>
</evidence>
<dbReference type="STRING" id="1095629.A0A0C9WGH8"/>
<reference evidence="3 4" key="1">
    <citation type="submission" date="2014-04" db="EMBL/GenBank/DDBJ databases">
        <authorList>
            <consortium name="DOE Joint Genome Institute"/>
            <person name="Kuo A."/>
            <person name="Kohler A."/>
            <person name="Nagy L.G."/>
            <person name="Floudas D."/>
            <person name="Copeland A."/>
            <person name="Barry K.W."/>
            <person name="Cichocki N."/>
            <person name="Veneault-Fourrey C."/>
            <person name="LaButti K."/>
            <person name="Lindquist E.A."/>
            <person name="Lipzen A."/>
            <person name="Lundell T."/>
            <person name="Morin E."/>
            <person name="Murat C."/>
            <person name="Sun H."/>
            <person name="Tunlid A."/>
            <person name="Henrissat B."/>
            <person name="Grigoriev I.V."/>
            <person name="Hibbett D.S."/>
            <person name="Martin F."/>
            <person name="Nordberg H.P."/>
            <person name="Cantor M.N."/>
            <person name="Hua S.X."/>
        </authorList>
    </citation>
    <scope>NUCLEOTIDE SEQUENCE [LARGE SCALE GENOMIC DNA]</scope>
    <source>
        <strain evidence="3 4">LaAM-08-1</strain>
    </source>
</reference>
<feature type="domain" description="Sortilin N-terminal" evidence="2">
    <location>
        <begin position="27"/>
        <end position="191"/>
    </location>
</feature>
<reference evidence="4" key="2">
    <citation type="submission" date="2015-01" db="EMBL/GenBank/DDBJ databases">
        <title>Evolutionary Origins and Diversification of the Mycorrhizal Mutualists.</title>
        <authorList>
            <consortium name="DOE Joint Genome Institute"/>
            <consortium name="Mycorrhizal Genomics Consortium"/>
            <person name="Kohler A."/>
            <person name="Kuo A."/>
            <person name="Nagy L.G."/>
            <person name="Floudas D."/>
            <person name="Copeland A."/>
            <person name="Barry K.W."/>
            <person name="Cichocki N."/>
            <person name="Veneault-Fourrey C."/>
            <person name="LaButti K."/>
            <person name="Lindquist E.A."/>
            <person name="Lipzen A."/>
            <person name="Lundell T."/>
            <person name="Morin E."/>
            <person name="Murat C."/>
            <person name="Riley R."/>
            <person name="Ohm R."/>
            <person name="Sun H."/>
            <person name="Tunlid A."/>
            <person name="Henrissat B."/>
            <person name="Grigoriev I.V."/>
            <person name="Hibbett D.S."/>
            <person name="Martin F."/>
        </authorList>
    </citation>
    <scope>NUCLEOTIDE SEQUENCE [LARGE SCALE GENOMIC DNA]</scope>
    <source>
        <strain evidence="4">LaAM-08-1</strain>
    </source>
</reference>
<sequence length="193" mass="21065">MPRNGDPYFTREPRATVKDRAPFATTSDTPQLLLSETSRCQFAHSSTDFKQKAHSDLIYYVAFNTSSVDGSHALSSSRLFSSTDSSTKVNKVEDLGIGKNAKGVISFAIVSKYAVVSLKNLSPSNDGEMLLYVTVDTNTWEKAQFAHVPSAKLGENYTIVELTTHSLAVNVVLQDKTSIGTLFVNNSKGTFVE</sequence>
<dbReference type="Proteomes" id="UP000054477">
    <property type="component" value="Unassembled WGS sequence"/>
</dbReference>
<dbReference type="OrthoDB" id="443634at2759"/>
<accession>A0A0C9WGH8</accession>
<dbReference type="Pfam" id="PF15902">
    <property type="entry name" value="Sortilin-Vps10"/>
    <property type="match status" value="1"/>
</dbReference>
<evidence type="ECO:0000313" key="4">
    <source>
        <dbReference type="Proteomes" id="UP000054477"/>
    </source>
</evidence>
<evidence type="ECO:0000259" key="2">
    <source>
        <dbReference type="Pfam" id="PF15902"/>
    </source>
</evidence>
<dbReference type="InterPro" id="IPR031778">
    <property type="entry name" value="Sortilin_N"/>
</dbReference>
<name>A0A0C9WGH8_9AGAR</name>